<evidence type="ECO:0000313" key="2">
    <source>
        <dbReference type="EMBL" id="CAF3846717.1"/>
    </source>
</evidence>
<organism evidence="2 3">
    <name type="scientific">Adineta steineri</name>
    <dbReference type="NCBI Taxonomy" id="433720"/>
    <lineage>
        <taxon>Eukaryota</taxon>
        <taxon>Metazoa</taxon>
        <taxon>Spiralia</taxon>
        <taxon>Gnathifera</taxon>
        <taxon>Rotifera</taxon>
        <taxon>Eurotatoria</taxon>
        <taxon>Bdelloidea</taxon>
        <taxon>Adinetida</taxon>
        <taxon>Adinetidae</taxon>
        <taxon>Adineta</taxon>
    </lineage>
</organism>
<gene>
    <name evidence="1" type="ORF">IZO911_LOCUS27746</name>
    <name evidence="2" type="ORF">KXQ929_LOCUS19845</name>
</gene>
<name>A0A819E9Y2_9BILA</name>
<protein>
    <submittedName>
        <fullName evidence="2">Uncharacterized protein</fullName>
    </submittedName>
</protein>
<accession>A0A819E9Y2</accession>
<dbReference type="EMBL" id="CAJNOE010000382">
    <property type="protein sequence ID" value="CAF1185929.1"/>
    <property type="molecule type" value="Genomic_DNA"/>
</dbReference>
<reference evidence="2" key="1">
    <citation type="submission" date="2021-02" db="EMBL/GenBank/DDBJ databases">
        <authorList>
            <person name="Nowell W R."/>
        </authorList>
    </citation>
    <scope>NUCLEOTIDE SEQUENCE</scope>
</reference>
<evidence type="ECO:0000313" key="3">
    <source>
        <dbReference type="Proteomes" id="UP000663868"/>
    </source>
</evidence>
<dbReference type="Proteomes" id="UP000663868">
    <property type="component" value="Unassembled WGS sequence"/>
</dbReference>
<dbReference type="EMBL" id="CAJOBB010001363">
    <property type="protein sequence ID" value="CAF3846717.1"/>
    <property type="molecule type" value="Genomic_DNA"/>
</dbReference>
<dbReference type="Proteomes" id="UP000663860">
    <property type="component" value="Unassembled WGS sequence"/>
</dbReference>
<sequence length="76" mass="9054">MEKNIPIHTNGNNQSTIYEIYVVDFTEKEKFSGSKFNSDYYGGKLKLKPSIKYAQDIVRYRIEEFHFDGIYFDTDR</sequence>
<comment type="caution">
    <text evidence="2">The sequence shown here is derived from an EMBL/GenBank/DDBJ whole genome shotgun (WGS) entry which is preliminary data.</text>
</comment>
<dbReference type="AlphaFoldDB" id="A0A819E9Y2"/>
<proteinExistence type="predicted"/>
<evidence type="ECO:0000313" key="1">
    <source>
        <dbReference type="EMBL" id="CAF1185929.1"/>
    </source>
</evidence>